<keyword evidence="1 5" id="KW-0963">Cytoplasm</keyword>
<comment type="subunit">
    <text evidence="5">Homodimer. Homodimerization may be required to stabilize the binding of ScpA to the Smc head domains. Component of a cohesin-like complex composed of ScpA, ScpB and the Smc homodimer, in which ScpA and ScpB bind to the head domain of Smc. The presence of the three proteins is required for the association of the complex with DNA.</text>
</comment>
<dbReference type="GO" id="GO:0051304">
    <property type="term" value="P:chromosome separation"/>
    <property type="evidence" value="ECO:0007669"/>
    <property type="project" value="InterPro"/>
</dbReference>
<organism evidence="7 8">
    <name type="scientific">Stygiobacter electus</name>
    <dbReference type="NCBI Taxonomy" id="3032292"/>
    <lineage>
        <taxon>Bacteria</taxon>
        <taxon>Pseudomonadati</taxon>
        <taxon>Ignavibacteriota</taxon>
        <taxon>Ignavibacteria</taxon>
        <taxon>Ignavibacteriales</taxon>
        <taxon>Melioribacteraceae</taxon>
        <taxon>Stygiobacter</taxon>
    </lineage>
</organism>
<evidence type="ECO:0000313" key="7">
    <source>
        <dbReference type="EMBL" id="MDF1611442.1"/>
    </source>
</evidence>
<dbReference type="GO" id="GO:0005737">
    <property type="term" value="C:cytoplasm"/>
    <property type="evidence" value="ECO:0007669"/>
    <property type="project" value="UniProtKB-SubCell"/>
</dbReference>
<keyword evidence="4 5" id="KW-0131">Cell cycle</keyword>
<dbReference type="InterPro" id="IPR036390">
    <property type="entry name" value="WH_DNA-bd_sf"/>
</dbReference>
<dbReference type="GO" id="GO:0006260">
    <property type="term" value="P:DNA replication"/>
    <property type="evidence" value="ECO:0007669"/>
    <property type="project" value="UniProtKB-UniRule"/>
</dbReference>
<keyword evidence="3 5" id="KW-0159">Chromosome partition</keyword>
<evidence type="ECO:0000256" key="5">
    <source>
        <dbReference type="HAMAP-Rule" id="MF_01804"/>
    </source>
</evidence>
<evidence type="ECO:0000256" key="6">
    <source>
        <dbReference type="SAM" id="MobiDB-lite"/>
    </source>
</evidence>
<evidence type="ECO:0000256" key="4">
    <source>
        <dbReference type="ARBA" id="ARBA00023306"/>
    </source>
</evidence>
<accession>A0AAE3NZ81</accession>
<dbReference type="HAMAP" id="MF_01804">
    <property type="entry name" value="ScpB"/>
    <property type="match status" value="1"/>
</dbReference>
<evidence type="ECO:0000256" key="2">
    <source>
        <dbReference type="ARBA" id="ARBA00022618"/>
    </source>
</evidence>
<dbReference type="InterPro" id="IPR005234">
    <property type="entry name" value="ScpB_csome_segregation"/>
</dbReference>
<dbReference type="PIRSF" id="PIRSF019345">
    <property type="entry name" value="ScpB"/>
    <property type="match status" value="1"/>
</dbReference>
<evidence type="ECO:0000313" key="8">
    <source>
        <dbReference type="Proteomes" id="UP001221302"/>
    </source>
</evidence>
<comment type="subcellular location">
    <subcellularLocation>
        <location evidence="5">Cytoplasm</location>
    </subcellularLocation>
    <text evidence="5">Associated with two foci at the outer edges of the nucleoid region in young cells, and at four foci within both cell halves in older cells.</text>
</comment>
<sequence>MDNIYYSVIEALIFASDEPLTPNEIINAIKGIDGVDTEITEEEIENVVNELNKKYDENESAFTILKIAHGYSFATKPNHAKYVGYLSSEKSKRRLSNAALETLAIIAYKQPITKPELEMIRGVNSDYTLNTLLEKNLVTISGRAESVGRPLLYVTTDEFLKYFGLHSINDLPKPREIEEIMKDEDFLEQKRKIMMGDIEEEAEKSLNDELADHDDDFEDESLKEENNYEN</sequence>
<feature type="region of interest" description="Disordered" evidence="6">
    <location>
        <begin position="197"/>
        <end position="230"/>
    </location>
</feature>
<dbReference type="AlphaFoldDB" id="A0AAE3NZ81"/>
<dbReference type="Pfam" id="PF04079">
    <property type="entry name" value="SMC_ScpB"/>
    <property type="match status" value="1"/>
</dbReference>
<dbReference type="PANTHER" id="PTHR34298">
    <property type="entry name" value="SEGREGATION AND CONDENSATION PROTEIN B"/>
    <property type="match status" value="1"/>
</dbReference>
<dbReference type="GO" id="GO:0051301">
    <property type="term" value="P:cell division"/>
    <property type="evidence" value="ECO:0007669"/>
    <property type="project" value="UniProtKB-KW"/>
</dbReference>
<dbReference type="EMBL" id="JARGDL010000004">
    <property type="protein sequence ID" value="MDF1611442.1"/>
    <property type="molecule type" value="Genomic_DNA"/>
</dbReference>
<feature type="compositionally biased region" description="Acidic residues" evidence="6">
    <location>
        <begin position="209"/>
        <end position="222"/>
    </location>
</feature>
<gene>
    <name evidence="5 7" type="primary">scpB</name>
    <name evidence="7" type="ORF">P0M35_04715</name>
</gene>
<dbReference type="InterPro" id="IPR036388">
    <property type="entry name" value="WH-like_DNA-bd_sf"/>
</dbReference>
<comment type="function">
    <text evidence="5">Participates in chromosomal partition during cell division. May act via the formation of a condensin-like complex containing Smc and ScpA that pull DNA away from mid-cell into both cell halves.</text>
</comment>
<dbReference type="PANTHER" id="PTHR34298:SF2">
    <property type="entry name" value="SEGREGATION AND CONDENSATION PROTEIN B"/>
    <property type="match status" value="1"/>
</dbReference>
<proteinExistence type="inferred from homology"/>
<evidence type="ECO:0000256" key="3">
    <source>
        <dbReference type="ARBA" id="ARBA00022829"/>
    </source>
</evidence>
<reference evidence="7" key="1">
    <citation type="submission" date="2023-03" db="EMBL/GenBank/DDBJ databases">
        <title>Stygiobacter electus gen. nov., sp. nov., facultatively anaerobic thermotolerant bacterium of the class Ignavibacteria from a well of Yessentuki mineral water deposit.</title>
        <authorList>
            <person name="Podosokorskaya O.A."/>
            <person name="Elcheninov A.G."/>
            <person name="Petrova N.F."/>
            <person name="Zavarzina D.G."/>
            <person name="Kublanov I.V."/>
            <person name="Merkel A.Y."/>
        </authorList>
    </citation>
    <scope>NUCLEOTIDE SEQUENCE</scope>
    <source>
        <strain evidence="7">09-Me</strain>
    </source>
</reference>
<comment type="similarity">
    <text evidence="5">Belongs to the ScpB family.</text>
</comment>
<dbReference type="Gene3D" id="1.10.10.10">
    <property type="entry name" value="Winged helix-like DNA-binding domain superfamily/Winged helix DNA-binding domain"/>
    <property type="match status" value="2"/>
</dbReference>
<keyword evidence="2 5" id="KW-0132">Cell division</keyword>
<dbReference type="RefSeq" id="WP_321535209.1">
    <property type="nucleotide sequence ID" value="NZ_JARGDL010000004.1"/>
</dbReference>
<comment type="caution">
    <text evidence="7">The sequence shown here is derived from an EMBL/GenBank/DDBJ whole genome shotgun (WGS) entry which is preliminary data.</text>
</comment>
<keyword evidence="8" id="KW-1185">Reference proteome</keyword>
<evidence type="ECO:0000256" key="1">
    <source>
        <dbReference type="ARBA" id="ARBA00022490"/>
    </source>
</evidence>
<dbReference type="SUPFAM" id="SSF46785">
    <property type="entry name" value="Winged helix' DNA-binding domain"/>
    <property type="match status" value="2"/>
</dbReference>
<protein>
    <recommendedName>
        <fullName evidence="5">Segregation and condensation protein B</fullName>
    </recommendedName>
</protein>
<dbReference type="Proteomes" id="UP001221302">
    <property type="component" value="Unassembled WGS sequence"/>
</dbReference>
<name>A0AAE3NZ81_9BACT</name>
<dbReference type="NCBIfam" id="TIGR00281">
    <property type="entry name" value="SMC-Scp complex subunit ScpB"/>
    <property type="match status" value="1"/>
</dbReference>